<dbReference type="InterPro" id="IPR001242">
    <property type="entry name" value="Condensation_dom"/>
</dbReference>
<accession>A0A402A990</accession>
<comment type="caution">
    <text evidence="5">The sequence shown here is derived from an EMBL/GenBank/DDBJ whole genome shotgun (WGS) entry which is preliminary data.</text>
</comment>
<proteinExistence type="predicted"/>
<dbReference type="GO" id="GO:0008610">
    <property type="term" value="P:lipid biosynthetic process"/>
    <property type="evidence" value="ECO:0007669"/>
    <property type="project" value="UniProtKB-ARBA"/>
</dbReference>
<dbReference type="Pfam" id="PF00668">
    <property type="entry name" value="Condensation"/>
    <property type="match status" value="2"/>
</dbReference>
<dbReference type="SUPFAM" id="SSF56801">
    <property type="entry name" value="Acetyl-CoA synthetase-like"/>
    <property type="match status" value="2"/>
</dbReference>
<dbReference type="InterPro" id="IPR029058">
    <property type="entry name" value="AB_hydrolase_fold"/>
</dbReference>
<dbReference type="InterPro" id="IPR025110">
    <property type="entry name" value="AMP-bd_C"/>
</dbReference>
<dbReference type="CDD" id="cd05930">
    <property type="entry name" value="A_NRPS"/>
    <property type="match status" value="2"/>
</dbReference>
<evidence type="ECO:0000259" key="4">
    <source>
        <dbReference type="PROSITE" id="PS50075"/>
    </source>
</evidence>
<dbReference type="Gene3D" id="2.30.38.10">
    <property type="entry name" value="Luciferase, Domain 3"/>
    <property type="match status" value="1"/>
</dbReference>
<evidence type="ECO:0000256" key="1">
    <source>
        <dbReference type="ARBA" id="ARBA00001957"/>
    </source>
</evidence>
<dbReference type="GO" id="GO:0009366">
    <property type="term" value="C:enterobactin synthetase complex"/>
    <property type="evidence" value="ECO:0007669"/>
    <property type="project" value="TreeGrafter"/>
</dbReference>
<dbReference type="Gene3D" id="3.40.50.1820">
    <property type="entry name" value="alpha/beta hydrolase"/>
    <property type="match status" value="2"/>
</dbReference>
<sequence length="2211" mass="248352">MPVPDDLAKRRQELSANKRSLLAKRLQSHEPQSLVPSSVVQRRAGLEAPLSFAQERLYFLQQLEPQSAAYHESIAVRITGTLHQEILEETVATLTGRHELFQTVLREDDGVIKQVIEPSLLVNHRLASVSIDETEPQARERALQWQIQHLIQRPFQMTEQLLWHATLLHVAPDDRVLLIVLHHLLCDAWSIDVFIQELHQLYTALVEQKTLLLPAQALRYGDYASAQRTWLQGAHYEQLLAYWKKQLAGCPPSLNLPTDFLRGAHTGQKAGYLPLSFSAQVTRQIHALAQQMGVTTFMILLSSLVVLLTRYCQQDEVVIGVPVSGRDHHDLKQVFGLFLNTIALRISVADRPTLAKLIQNVRQVTLDGYAHQEMPFEKLVEELHPQRLLTQSPLFQVMLDLQYRSEIERTRAEYQLIPLQLNNDYAKFDLSFGLREQEQTLSGQLTYNRDLWDQTTMQQLLTYWLTIIQSMATYLEQPVSSLPIWIPETGSSLSSRSFSPLVVQQVFEQQVHRSSTKVAVLAHEQSISYDDLNAYANQLAHYLVLHGLRPEQRVALCLERSLEAVIALFAILKAGGTYVPLDPQSPAERIAFQLQDCAATYLLTSPQQVLDFAGYGGKILPLALSSWMFSAYDQTNLQWSGFSQQLAYLVYTSGSTGQPKAVGVSHEAVMDHLSSVQSVFGIHSEDRVWQFASLAFDVSLEQIFTTLVSGATLILRSALWDAHDLTDYVKRSGLSVLNIPPSYWYEWITDEQVQNSLVAPSSLRLVILGGEKVRPEAVQLWHTTALRTVQLVNAYGPTEAIITSSVFDLTHWYATLHTDHLPVRTPIGHALPARRYLVLDEEGAPVPPGLVGELAIGGPLLARGYFQRPDLTAERFLPDPFTTEPGARLYRTGDRVRMLPTGALEFLDRCDAQVKIRGFRVELGEIEALLRSHPLVKEAVVIAQALDQEALCAYVTTLGEATQEELYQFLAGLLPGYMLPGRIIFLPTMPLTIQGKVDRAALPLPREVVAVVATNGFQAPETALQQALAELWKELLAVPQVGVADHFFKLGGHSLLAIRLISRIRRDLQVELPLLTIFDAPTLGAMAREIELLLPARLHDLSPVLSHPSTQVEHNQAHRLSFSQEHLWFLEQLHPNTGQYHLSFAYQVEGDFRFSLFTRALAEIVRRQECLRTVFRLEADGPRQIVLPALTIPIRQLSGLATQELEPYLTQEASQPFDLEQGPLFRVLWLELAPDRVLLQCTTHHSLFDGWSISVFLQELLSLYSAFSQERPSPLPELPCQYRQFAAWQRSLATGESYGHQLRYWQEHLAGAPPLLALPLDHARPAVLSVCGERVTYNLPVSLARQIRDRSQQEGVTLFVMLLAAFEILLARLSGQTDIVVGTIVAHRPRLEFEALIGLFANTLVLRTTLTGEPTFREVLARVRQTVLDAQAHQEVPFAHLVQALQPERSSGYHPLFQVEFGLLEDLIEQRRLMSSTRQLLDLTISPVPIAIETVKFDLSLFVEVHAEEMELVVEYATALFERSTILRLMGYFQTLLEQIVQAPEQKITNYTLLTANQPLTSPLPEETFLQAFSRQVDRTPGAIAVLADGQSLTYQEVQSHSDRVAQVLLQAGIQPEEPVALLAERNIAFLIMLLAIFKAGGVYLPLDPGLPGQRLHQILVQSQTRFVVAAHALCATVNAAFKELPLIPTLLEQETLLHDAASLLLSAHEQIELPALSSRQLAYIIYTSGSTGEPKGAMIEHLGMLNHLYAKVQDLALTAEDCVAQSASQCFDISLWQFLAALLVGGRIAILPDIITYDLSQLLQTIEVAQISIFETVPSLLQSMLQELARQEEGRWPLTSLRWLLLTGEALAPRLCADWFAYYPAIPLLNAYGPTECSDDVTHCRIEQPLPIQQFSVPLGRPVLNMELYLLDASLQLVPPGVIGEIYLGGVGVGRGYLHAADKTSAAFLPHPFSHQAGARLYKTGDLARYTAQGELEFLGRSDQQVKIHGFRIELGEIEHVLRRYTVIRDAVVLVRENRRREQRLVAFFSVQQSIDLQDLREFLQMHLPAYMIPGSFVLLEKLPLNANGKIDRHALMELPVPEESEYEQVILPRTALEAVLAELWSELLERPQISVYHNFFLLGGHSLLAIQLISRLNQIFQITCPVRHIFEAPTIAELAPVIQRYEARPGQLEKIALVFQQITQLSTDDVARLLDKRKRAEQESETAHG</sequence>
<keyword evidence="6" id="KW-1185">Reference proteome</keyword>
<gene>
    <name evidence="5" type="ORF">KTT_55270</name>
</gene>
<protein>
    <recommendedName>
        <fullName evidence="4">Carrier domain-containing protein</fullName>
    </recommendedName>
</protein>
<dbReference type="InterPro" id="IPR036736">
    <property type="entry name" value="ACP-like_sf"/>
</dbReference>
<dbReference type="GO" id="GO:0009239">
    <property type="term" value="P:enterobactin biosynthetic process"/>
    <property type="evidence" value="ECO:0007669"/>
    <property type="project" value="TreeGrafter"/>
</dbReference>
<evidence type="ECO:0000256" key="3">
    <source>
        <dbReference type="ARBA" id="ARBA00022553"/>
    </source>
</evidence>
<comment type="cofactor">
    <cofactor evidence="1">
        <name>pantetheine 4'-phosphate</name>
        <dbReference type="ChEBI" id="CHEBI:47942"/>
    </cofactor>
</comment>
<dbReference type="GO" id="GO:0005829">
    <property type="term" value="C:cytosol"/>
    <property type="evidence" value="ECO:0007669"/>
    <property type="project" value="TreeGrafter"/>
</dbReference>
<dbReference type="Pfam" id="PF13193">
    <property type="entry name" value="AMP-binding_C"/>
    <property type="match status" value="2"/>
</dbReference>
<evidence type="ECO:0000313" key="6">
    <source>
        <dbReference type="Proteomes" id="UP000287352"/>
    </source>
</evidence>
<dbReference type="FunFam" id="3.40.50.980:FF:000001">
    <property type="entry name" value="Non-ribosomal peptide synthetase"/>
    <property type="match status" value="1"/>
</dbReference>
<dbReference type="Gene3D" id="3.30.300.30">
    <property type="match status" value="2"/>
</dbReference>
<name>A0A402A990_9CHLR</name>
<dbReference type="InterPro" id="IPR020845">
    <property type="entry name" value="AMP-binding_CS"/>
</dbReference>
<feature type="domain" description="Carrier" evidence="4">
    <location>
        <begin position="1019"/>
        <end position="1094"/>
    </location>
</feature>
<dbReference type="NCBIfam" id="NF003417">
    <property type="entry name" value="PRK04813.1"/>
    <property type="match status" value="2"/>
</dbReference>
<dbReference type="Pfam" id="PF00550">
    <property type="entry name" value="PP-binding"/>
    <property type="match status" value="2"/>
</dbReference>
<dbReference type="PROSITE" id="PS00455">
    <property type="entry name" value="AMP_BINDING"/>
    <property type="match status" value="2"/>
</dbReference>
<dbReference type="PANTHER" id="PTHR45527:SF1">
    <property type="entry name" value="FATTY ACID SYNTHASE"/>
    <property type="match status" value="1"/>
</dbReference>
<dbReference type="GO" id="GO:0043041">
    <property type="term" value="P:amino acid activation for nonribosomal peptide biosynthetic process"/>
    <property type="evidence" value="ECO:0007669"/>
    <property type="project" value="TreeGrafter"/>
</dbReference>
<dbReference type="SUPFAM" id="SSF47336">
    <property type="entry name" value="ACP-like"/>
    <property type="match status" value="2"/>
</dbReference>
<dbReference type="Pfam" id="PF00501">
    <property type="entry name" value="AMP-binding"/>
    <property type="match status" value="2"/>
</dbReference>
<keyword evidence="2" id="KW-0596">Phosphopantetheine</keyword>
<dbReference type="InterPro" id="IPR042099">
    <property type="entry name" value="ANL_N_sf"/>
</dbReference>
<dbReference type="PROSITE" id="PS00012">
    <property type="entry name" value="PHOSPHOPANTETHEINE"/>
    <property type="match status" value="2"/>
</dbReference>
<dbReference type="Gene3D" id="3.40.50.980">
    <property type="match status" value="2"/>
</dbReference>
<dbReference type="EMBL" id="BIFR01000002">
    <property type="protein sequence ID" value="GCE15668.1"/>
    <property type="molecule type" value="Genomic_DNA"/>
</dbReference>
<dbReference type="PANTHER" id="PTHR45527">
    <property type="entry name" value="NONRIBOSOMAL PEPTIDE SYNTHETASE"/>
    <property type="match status" value="1"/>
</dbReference>
<dbReference type="InterPro" id="IPR009081">
    <property type="entry name" value="PP-bd_ACP"/>
</dbReference>
<dbReference type="CDD" id="cd19531">
    <property type="entry name" value="LCL_NRPS-like"/>
    <property type="match status" value="2"/>
</dbReference>
<dbReference type="GO" id="GO:0072330">
    <property type="term" value="P:monocarboxylic acid biosynthetic process"/>
    <property type="evidence" value="ECO:0007669"/>
    <property type="project" value="UniProtKB-ARBA"/>
</dbReference>
<dbReference type="FunFam" id="3.30.300.30:FF:000010">
    <property type="entry name" value="Enterobactin synthetase component F"/>
    <property type="match status" value="1"/>
</dbReference>
<organism evidence="5 6">
    <name type="scientific">Tengunoibacter tsumagoiensis</name>
    <dbReference type="NCBI Taxonomy" id="2014871"/>
    <lineage>
        <taxon>Bacteria</taxon>
        <taxon>Bacillati</taxon>
        <taxon>Chloroflexota</taxon>
        <taxon>Ktedonobacteria</taxon>
        <taxon>Ktedonobacterales</taxon>
        <taxon>Dictyobacteraceae</taxon>
        <taxon>Tengunoibacter</taxon>
    </lineage>
</organism>
<evidence type="ECO:0000313" key="5">
    <source>
        <dbReference type="EMBL" id="GCE15668.1"/>
    </source>
</evidence>
<dbReference type="Gene3D" id="3.30.559.10">
    <property type="entry name" value="Chloramphenicol acetyltransferase-like domain"/>
    <property type="match status" value="2"/>
</dbReference>
<dbReference type="PROSITE" id="PS50075">
    <property type="entry name" value="CARRIER"/>
    <property type="match status" value="2"/>
</dbReference>
<dbReference type="SUPFAM" id="SSF52777">
    <property type="entry name" value="CoA-dependent acyltransferases"/>
    <property type="match status" value="4"/>
</dbReference>
<dbReference type="Gene3D" id="3.30.559.30">
    <property type="entry name" value="Nonribosomal peptide synthetase, condensation domain"/>
    <property type="match status" value="2"/>
</dbReference>
<dbReference type="InterPro" id="IPR045851">
    <property type="entry name" value="AMP-bd_C_sf"/>
</dbReference>
<dbReference type="Proteomes" id="UP000287352">
    <property type="component" value="Unassembled WGS sequence"/>
</dbReference>
<dbReference type="GO" id="GO:0031177">
    <property type="term" value="F:phosphopantetheine binding"/>
    <property type="evidence" value="ECO:0007669"/>
    <property type="project" value="InterPro"/>
</dbReference>
<dbReference type="SMART" id="SM00823">
    <property type="entry name" value="PKS_PP"/>
    <property type="match status" value="2"/>
</dbReference>
<dbReference type="InterPro" id="IPR010071">
    <property type="entry name" value="AA_adenyl_dom"/>
</dbReference>
<dbReference type="FunFam" id="1.10.1200.10:FF:000016">
    <property type="entry name" value="Non-ribosomal peptide synthase"/>
    <property type="match status" value="2"/>
</dbReference>
<reference evidence="6" key="1">
    <citation type="submission" date="2018-12" db="EMBL/GenBank/DDBJ databases">
        <title>Tengunoibacter tsumagoiensis gen. nov., sp. nov., Dictyobacter kobayashii sp. nov., D. alpinus sp. nov., and D. joshuensis sp. nov. and description of Dictyobacteraceae fam. nov. within the order Ktedonobacterales isolated from Tengu-no-mugimeshi.</title>
        <authorList>
            <person name="Wang C.M."/>
            <person name="Zheng Y."/>
            <person name="Sakai Y."/>
            <person name="Toyoda A."/>
            <person name="Minakuchi Y."/>
            <person name="Abe K."/>
            <person name="Yokota A."/>
            <person name="Yabe S."/>
        </authorList>
    </citation>
    <scope>NUCLEOTIDE SEQUENCE [LARGE SCALE GENOMIC DNA]</scope>
    <source>
        <strain evidence="6">Uno3</strain>
    </source>
</reference>
<feature type="domain" description="Carrier" evidence="4">
    <location>
        <begin position="2093"/>
        <end position="2168"/>
    </location>
</feature>
<dbReference type="InterPro" id="IPR020806">
    <property type="entry name" value="PKS_PP-bd"/>
</dbReference>
<dbReference type="GO" id="GO:0047527">
    <property type="term" value="F:2,3-dihydroxybenzoate-serine ligase activity"/>
    <property type="evidence" value="ECO:0007669"/>
    <property type="project" value="TreeGrafter"/>
</dbReference>
<dbReference type="InterPro" id="IPR000873">
    <property type="entry name" value="AMP-dep_synth/lig_dom"/>
</dbReference>
<dbReference type="FunFam" id="3.40.50.12780:FF:000012">
    <property type="entry name" value="Non-ribosomal peptide synthetase"/>
    <property type="match status" value="1"/>
</dbReference>
<keyword evidence="3" id="KW-0597">Phosphoprotein</keyword>
<dbReference type="InterPro" id="IPR023213">
    <property type="entry name" value="CAT-like_dom_sf"/>
</dbReference>
<dbReference type="InterPro" id="IPR006162">
    <property type="entry name" value="Ppantetheine_attach_site"/>
</dbReference>
<dbReference type="NCBIfam" id="TIGR01733">
    <property type="entry name" value="AA-adenyl-dom"/>
    <property type="match status" value="2"/>
</dbReference>
<dbReference type="RefSeq" id="WP_161975803.1">
    <property type="nucleotide sequence ID" value="NZ_BIFR01000002.1"/>
</dbReference>
<dbReference type="Gene3D" id="3.40.50.12780">
    <property type="entry name" value="N-terminal domain of ligase-like"/>
    <property type="match status" value="1"/>
</dbReference>
<evidence type="ECO:0000256" key="2">
    <source>
        <dbReference type="ARBA" id="ARBA00022450"/>
    </source>
</evidence>